<keyword evidence="11" id="KW-1185">Reference proteome</keyword>
<dbReference type="InterPro" id="IPR003594">
    <property type="entry name" value="HATPase_dom"/>
</dbReference>
<evidence type="ECO:0000256" key="2">
    <source>
        <dbReference type="ARBA" id="ARBA00012438"/>
    </source>
</evidence>
<evidence type="ECO:0000313" key="10">
    <source>
        <dbReference type="EMBL" id="SIT78009.1"/>
    </source>
</evidence>
<accession>A0A1R3WIT7</accession>
<keyword evidence="8" id="KW-0472">Membrane</keyword>
<dbReference type="GO" id="GO:0005886">
    <property type="term" value="C:plasma membrane"/>
    <property type="evidence" value="ECO:0007669"/>
    <property type="project" value="TreeGrafter"/>
</dbReference>
<dbReference type="EMBL" id="FTPP01000001">
    <property type="protein sequence ID" value="SIT78009.1"/>
    <property type="molecule type" value="Genomic_DNA"/>
</dbReference>
<evidence type="ECO:0000256" key="7">
    <source>
        <dbReference type="ARBA" id="ARBA00022989"/>
    </source>
</evidence>
<reference evidence="11" key="1">
    <citation type="submission" date="2017-01" db="EMBL/GenBank/DDBJ databases">
        <authorList>
            <person name="Varghese N."/>
            <person name="Submissions S."/>
        </authorList>
    </citation>
    <scope>NUCLEOTIDE SEQUENCE [LARGE SCALE GENOMIC DNA]</scope>
    <source>
        <strain evidence="11">LP100</strain>
    </source>
</reference>
<dbReference type="Pfam" id="PF02518">
    <property type="entry name" value="HATPase_c"/>
    <property type="match status" value="1"/>
</dbReference>
<dbReference type="RefSeq" id="WP_076665977.1">
    <property type="nucleotide sequence ID" value="NZ_FTPP01000001.1"/>
</dbReference>
<dbReference type="PANTHER" id="PTHR45436">
    <property type="entry name" value="SENSOR HISTIDINE KINASE YKOH"/>
    <property type="match status" value="1"/>
</dbReference>
<dbReference type="Proteomes" id="UP000187181">
    <property type="component" value="Unassembled WGS sequence"/>
</dbReference>
<organism evidence="10 11">
    <name type="scientific">Pontibacter indicus</name>
    <dbReference type="NCBI Taxonomy" id="1317125"/>
    <lineage>
        <taxon>Bacteria</taxon>
        <taxon>Pseudomonadati</taxon>
        <taxon>Bacteroidota</taxon>
        <taxon>Cytophagia</taxon>
        <taxon>Cytophagales</taxon>
        <taxon>Hymenobacteraceae</taxon>
        <taxon>Pontibacter</taxon>
    </lineage>
</organism>
<keyword evidence="6 10" id="KW-0418">Kinase</keyword>
<evidence type="ECO:0000256" key="3">
    <source>
        <dbReference type="ARBA" id="ARBA00022553"/>
    </source>
</evidence>
<proteinExistence type="predicted"/>
<protein>
    <recommendedName>
        <fullName evidence="2">histidine kinase</fullName>
        <ecNumber evidence="2">2.7.13.3</ecNumber>
    </recommendedName>
</protein>
<dbReference type="SMART" id="SM00388">
    <property type="entry name" value="HisKA"/>
    <property type="match status" value="1"/>
</dbReference>
<gene>
    <name evidence="10" type="ORF">SAMN05444128_0573</name>
</gene>
<evidence type="ECO:0000313" key="11">
    <source>
        <dbReference type="Proteomes" id="UP000187181"/>
    </source>
</evidence>
<dbReference type="InterPro" id="IPR005467">
    <property type="entry name" value="His_kinase_dom"/>
</dbReference>
<dbReference type="SMART" id="SM00387">
    <property type="entry name" value="HATPase_c"/>
    <property type="match status" value="1"/>
</dbReference>
<evidence type="ECO:0000256" key="5">
    <source>
        <dbReference type="ARBA" id="ARBA00022692"/>
    </source>
</evidence>
<evidence type="ECO:0000259" key="9">
    <source>
        <dbReference type="PROSITE" id="PS50109"/>
    </source>
</evidence>
<evidence type="ECO:0000256" key="6">
    <source>
        <dbReference type="ARBA" id="ARBA00022777"/>
    </source>
</evidence>
<dbReference type="PROSITE" id="PS50109">
    <property type="entry name" value="HIS_KIN"/>
    <property type="match status" value="1"/>
</dbReference>
<keyword evidence="7 8" id="KW-1133">Transmembrane helix</keyword>
<dbReference type="STRING" id="1317125.SAMN05444128_0573"/>
<dbReference type="PANTHER" id="PTHR45436:SF5">
    <property type="entry name" value="SENSOR HISTIDINE KINASE TRCS"/>
    <property type="match status" value="1"/>
</dbReference>
<keyword evidence="5 8" id="KW-0812">Transmembrane</keyword>
<dbReference type="SUPFAM" id="SSF47384">
    <property type="entry name" value="Homodimeric domain of signal transducing histidine kinase"/>
    <property type="match status" value="1"/>
</dbReference>
<dbReference type="Gene3D" id="3.30.565.10">
    <property type="entry name" value="Histidine kinase-like ATPase, C-terminal domain"/>
    <property type="match status" value="1"/>
</dbReference>
<dbReference type="InterPro" id="IPR036097">
    <property type="entry name" value="HisK_dim/P_sf"/>
</dbReference>
<evidence type="ECO:0000256" key="1">
    <source>
        <dbReference type="ARBA" id="ARBA00000085"/>
    </source>
</evidence>
<keyword evidence="3" id="KW-0597">Phosphoprotein</keyword>
<evidence type="ECO:0000256" key="4">
    <source>
        <dbReference type="ARBA" id="ARBA00022679"/>
    </source>
</evidence>
<name>A0A1R3WIT7_9BACT</name>
<dbReference type="EC" id="2.7.13.3" evidence="2"/>
<keyword evidence="4" id="KW-0808">Transferase</keyword>
<sequence length="424" mass="48889">MRILTKTSLYYLLVSVIVFLLGGLSFYKILQTEIYDEVDDQLFTDKENIIEYIRRHNELPSVTSGISEAIIVRETSAGVGALEALSDTLIFSTYDEEYVPFRKLTFTTYQDGKPFEYTILKSLMDFEDLFESTMLAMAWIFVLLLVGLAGVNYFINKYNWRNFYDTLERAKRYSLTQRKPLLLKPTDTQEFQELNEVLQAMTGKIHNDYLNLKEFTENASHEIQTPLAIVSSKLELFMQSDNLTQAQAAMLEEMHASINRLSRLNRSLILLTRIENREFSENEVIPFHELLQEQLDQLHEMMLMHDIQVEIEAMEPVFVEMNIGLCEILISNLLLNAIRHNSTGGIIRISLKAEELCIRNSGEPLQEEPVTLFERFRSGNKLSGSMGIGLALVSKISELYLLTPSYTYEEGLHVLRLKFPKKNS</sequence>
<feature type="domain" description="Histidine kinase" evidence="9">
    <location>
        <begin position="218"/>
        <end position="423"/>
    </location>
</feature>
<feature type="transmembrane region" description="Helical" evidence="8">
    <location>
        <begin position="9"/>
        <end position="30"/>
    </location>
</feature>
<comment type="catalytic activity">
    <reaction evidence="1">
        <text>ATP + protein L-histidine = ADP + protein N-phospho-L-histidine.</text>
        <dbReference type="EC" id="2.7.13.3"/>
    </reaction>
</comment>
<dbReference type="GO" id="GO:0000155">
    <property type="term" value="F:phosphorelay sensor kinase activity"/>
    <property type="evidence" value="ECO:0007669"/>
    <property type="project" value="InterPro"/>
</dbReference>
<dbReference type="CDD" id="cd00082">
    <property type="entry name" value="HisKA"/>
    <property type="match status" value="1"/>
</dbReference>
<dbReference type="AlphaFoldDB" id="A0A1R3WIT7"/>
<evidence type="ECO:0000256" key="8">
    <source>
        <dbReference type="SAM" id="Phobius"/>
    </source>
</evidence>
<dbReference type="SUPFAM" id="SSF55874">
    <property type="entry name" value="ATPase domain of HSP90 chaperone/DNA topoisomerase II/histidine kinase"/>
    <property type="match status" value="1"/>
</dbReference>
<dbReference type="InterPro" id="IPR003661">
    <property type="entry name" value="HisK_dim/P_dom"/>
</dbReference>
<dbReference type="OrthoDB" id="1522504at2"/>
<dbReference type="InterPro" id="IPR050428">
    <property type="entry name" value="TCS_sensor_his_kinase"/>
</dbReference>
<dbReference type="Pfam" id="PF00512">
    <property type="entry name" value="HisKA"/>
    <property type="match status" value="1"/>
</dbReference>
<dbReference type="InterPro" id="IPR036890">
    <property type="entry name" value="HATPase_C_sf"/>
</dbReference>
<feature type="transmembrane region" description="Helical" evidence="8">
    <location>
        <begin position="134"/>
        <end position="155"/>
    </location>
</feature>
<dbReference type="Gene3D" id="1.10.287.130">
    <property type="match status" value="1"/>
</dbReference>